<dbReference type="AlphaFoldDB" id="A0A4S4FLD3"/>
<evidence type="ECO:0000313" key="3">
    <source>
        <dbReference type="Proteomes" id="UP000309133"/>
    </source>
</evidence>
<keyword evidence="3" id="KW-1185">Reference proteome</keyword>
<comment type="caution">
    <text evidence="2">The sequence shown here is derived from an EMBL/GenBank/DDBJ whole genome shotgun (WGS) entry which is preliminary data.</text>
</comment>
<dbReference type="EMBL" id="SSSM01000004">
    <property type="protein sequence ID" value="THG30991.1"/>
    <property type="molecule type" value="Genomic_DNA"/>
</dbReference>
<feature type="transmembrane region" description="Helical" evidence="1">
    <location>
        <begin position="81"/>
        <end position="102"/>
    </location>
</feature>
<keyword evidence="1" id="KW-1133">Transmembrane helix</keyword>
<keyword evidence="1" id="KW-0472">Membrane</keyword>
<sequence length="107" mass="11187">MAEESDDLGRRAVTLFAATSLVAAIVVGAMLVSGYRAGVLDNRIEWLYWAGAILGAAGVACLGIASMPARPSEASVGRLSALIRTGLLLFMAAPVLCVIAVFTDYWI</sequence>
<accession>A0A4S4FLD3</accession>
<reference evidence="2 3" key="1">
    <citation type="submission" date="2019-04" db="EMBL/GenBank/DDBJ databases">
        <authorList>
            <person name="Jiang L."/>
        </authorList>
    </citation>
    <scope>NUCLEOTIDE SEQUENCE [LARGE SCALE GENOMIC DNA]</scope>
    <source>
        <strain evidence="2 3">YIM 131853</strain>
    </source>
</reference>
<protein>
    <submittedName>
        <fullName evidence="2">Uncharacterized protein</fullName>
    </submittedName>
</protein>
<organism evidence="2 3">
    <name type="scientific">Naasia lichenicola</name>
    <dbReference type="NCBI Taxonomy" id="2565933"/>
    <lineage>
        <taxon>Bacteria</taxon>
        <taxon>Bacillati</taxon>
        <taxon>Actinomycetota</taxon>
        <taxon>Actinomycetes</taxon>
        <taxon>Micrococcales</taxon>
        <taxon>Microbacteriaceae</taxon>
        <taxon>Naasia</taxon>
    </lineage>
</organism>
<evidence type="ECO:0000256" key="1">
    <source>
        <dbReference type="SAM" id="Phobius"/>
    </source>
</evidence>
<gene>
    <name evidence="2" type="ORF">E6C64_10320</name>
</gene>
<feature type="transmembrane region" description="Helical" evidence="1">
    <location>
        <begin position="46"/>
        <end position="69"/>
    </location>
</feature>
<name>A0A4S4FLD3_9MICO</name>
<dbReference type="RefSeq" id="WP_136427400.1">
    <property type="nucleotide sequence ID" value="NZ_SSSM01000004.1"/>
</dbReference>
<proteinExistence type="predicted"/>
<dbReference type="Proteomes" id="UP000309133">
    <property type="component" value="Unassembled WGS sequence"/>
</dbReference>
<feature type="transmembrane region" description="Helical" evidence="1">
    <location>
        <begin position="12"/>
        <end position="34"/>
    </location>
</feature>
<evidence type="ECO:0000313" key="2">
    <source>
        <dbReference type="EMBL" id="THG30991.1"/>
    </source>
</evidence>
<keyword evidence="1" id="KW-0812">Transmembrane</keyword>